<proteinExistence type="predicted"/>
<comment type="caution">
    <text evidence="2">The sequence shown here is derived from an EMBL/GenBank/DDBJ whole genome shotgun (WGS) entry which is preliminary data.</text>
</comment>
<name>A0ABT0HL34_9BACT</name>
<dbReference type="Pfam" id="PF11195">
    <property type="entry name" value="Tad2-like"/>
    <property type="match status" value="1"/>
</dbReference>
<accession>A0ABT0HL34</accession>
<dbReference type="Proteomes" id="UP001202180">
    <property type="component" value="Unassembled WGS sequence"/>
</dbReference>
<evidence type="ECO:0000259" key="1">
    <source>
        <dbReference type="Pfam" id="PF11195"/>
    </source>
</evidence>
<reference evidence="2 3" key="1">
    <citation type="submission" date="2022-04" db="EMBL/GenBank/DDBJ databases">
        <title>Spirosoma sp. strain RP8 genome sequencing and assembly.</title>
        <authorList>
            <person name="Jung Y."/>
        </authorList>
    </citation>
    <scope>NUCLEOTIDE SEQUENCE [LARGE SCALE GENOMIC DNA]</scope>
    <source>
        <strain evidence="2 3">RP8</strain>
    </source>
</reference>
<feature type="domain" description="Thoeris anti-defense 2-like" evidence="1">
    <location>
        <begin position="3"/>
        <end position="108"/>
    </location>
</feature>
<dbReference type="RefSeq" id="WP_248477474.1">
    <property type="nucleotide sequence ID" value="NZ_JALPRF010000002.1"/>
</dbReference>
<protein>
    <submittedName>
        <fullName evidence="2">DUF2829 domain-containing protein</fullName>
    </submittedName>
</protein>
<dbReference type="InterPro" id="IPR021361">
    <property type="entry name" value="Tad2-like_dom"/>
</dbReference>
<evidence type="ECO:0000313" key="3">
    <source>
        <dbReference type="Proteomes" id="UP001202180"/>
    </source>
</evidence>
<dbReference type="EMBL" id="JALPRF010000002">
    <property type="protein sequence ID" value="MCK8492886.1"/>
    <property type="molecule type" value="Genomic_DNA"/>
</dbReference>
<keyword evidence="3" id="KW-1185">Reference proteome</keyword>
<gene>
    <name evidence="2" type="ORF">M0L20_13545</name>
</gene>
<evidence type="ECO:0000313" key="2">
    <source>
        <dbReference type="EMBL" id="MCK8492886.1"/>
    </source>
</evidence>
<sequence>MLSFSLALEAVKQGKRIARVGWNGKGMFVFMRPGDALTVDTVVNKVKSLPHTVKDYYAKMHEGYRPLVPGEEPTIKFTSYLCMVAADGFIVNGWLASQTDMLAEDWTILD</sequence>
<organism evidence="2 3">
    <name type="scientific">Spirosoma liriopis</name>
    <dbReference type="NCBI Taxonomy" id="2937440"/>
    <lineage>
        <taxon>Bacteria</taxon>
        <taxon>Pseudomonadati</taxon>
        <taxon>Bacteroidota</taxon>
        <taxon>Cytophagia</taxon>
        <taxon>Cytophagales</taxon>
        <taxon>Cytophagaceae</taxon>
        <taxon>Spirosoma</taxon>
    </lineage>
</organism>